<dbReference type="Gene3D" id="1.25.40.180">
    <property type="match status" value="1"/>
</dbReference>
<sequence>MQLPIPRINSTNYQRILMETKQSGDREKTIEDIKNVILLMPHKSPIVTNFISDLARDNAALKDRMVRTINEILETGDIHGLISASFTLRRLGVGGTENLWWVGKIPVVNPLFDGIDLAIPSDSLDKCREEAERMLETVDEESFEEVFCVVQIIKGFRFSVPECLSQLGPISRHKSLVDGIRILHREENSLYLCVLVLELAKKQGFLKILLEDLDSFDHEFRDLLLSLLFECFHSPGEENSVYISSSYTPLRTPEDLELFKHLTTENTARIMKRISGRGKVEKFFHEEEAAAGKEVLRISREEFEKTDFGDKKMFFRNFCLLGSPSISHFLTYLEIYKEHFVLDKEDQKAFLSIFFEVFGGFESFCRIVVGKMVQFKIIDPELVTDFDGNQAL</sequence>
<dbReference type="SUPFAM" id="SSF48371">
    <property type="entry name" value="ARM repeat"/>
    <property type="match status" value="1"/>
</dbReference>
<gene>
    <name evidence="1" type="ORF">ECU08_0270</name>
</gene>
<name>M1K7R5_ENCCN</name>
<dbReference type="AlphaFoldDB" id="M1K7R5"/>
<dbReference type="EMBL" id="KC513605">
    <property type="protein sequence ID" value="AGE95060.1"/>
    <property type="molecule type" value="Genomic_DNA"/>
</dbReference>
<organism evidence="1">
    <name type="scientific">Encephalitozoon cuniculi</name>
    <name type="common">Microsporidian parasite</name>
    <dbReference type="NCBI Taxonomy" id="6035"/>
    <lineage>
        <taxon>Eukaryota</taxon>
        <taxon>Fungi</taxon>
        <taxon>Fungi incertae sedis</taxon>
        <taxon>Microsporidia</taxon>
        <taxon>Unikaryonidae</taxon>
        <taxon>Encephalitozoon</taxon>
    </lineage>
</organism>
<proteinExistence type="predicted"/>
<dbReference type="VEuPathDB" id="MicrosporidiaDB:AEWQ_080230"/>
<accession>M1K7R5</accession>
<evidence type="ECO:0000313" key="1">
    <source>
        <dbReference type="EMBL" id="AGE95060.1"/>
    </source>
</evidence>
<protein>
    <submittedName>
        <fullName evidence="1">Uncharacterized protein</fullName>
    </submittedName>
</protein>
<dbReference type="VEuPathDB" id="MicrosporidiaDB:AEWR_080240"/>
<dbReference type="VEuPathDB" id="MicrosporidiaDB:ECU08_0270"/>
<reference evidence="1" key="1">
    <citation type="journal article" date="2013" name="Eukaryot. Cell">
        <title>Extremely Reduced Levels of Heterozygosity in the Vertebrate Pathogen Encephalitozoon cuniculi.</title>
        <authorList>
            <person name="Selman M."/>
            <person name="Sak B."/>
            <person name="Kvac M."/>
            <person name="Farinelli L."/>
            <person name="Weiss L.M."/>
            <person name="Corradi N."/>
        </authorList>
    </citation>
    <scope>NUCLEOTIDE SEQUENCE</scope>
</reference>
<dbReference type="VEuPathDB" id="MicrosporidiaDB:M970_080240"/>
<dbReference type="VEuPathDB" id="MicrosporidiaDB:AEWD_080190"/>
<dbReference type="InterPro" id="IPR016024">
    <property type="entry name" value="ARM-type_fold"/>
</dbReference>